<keyword evidence="1" id="KW-0472">Membrane</keyword>
<dbReference type="Proteomes" id="UP000249808">
    <property type="component" value="Unassembled WGS sequence"/>
</dbReference>
<evidence type="ECO:0000313" key="2">
    <source>
        <dbReference type="EMBL" id="RAK43697.1"/>
    </source>
</evidence>
<keyword evidence="3" id="KW-1185">Reference proteome</keyword>
<feature type="transmembrane region" description="Helical" evidence="1">
    <location>
        <begin position="6"/>
        <end position="29"/>
    </location>
</feature>
<evidence type="ECO:0000256" key="1">
    <source>
        <dbReference type="SAM" id="Phobius"/>
    </source>
</evidence>
<keyword evidence="1" id="KW-1133">Transmembrane helix</keyword>
<gene>
    <name evidence="2" type="ORF">BHU61_12400</name>
</gene>
<dbReference type="InterPro" id="IPR013879">
    <property type="entry name" value="DUF1761"/>
</dbReference>
<dbReference type="AlphaFoldDB" id="A0A327ZMQ1"/>
<sequence length="126" mass="13956">MSILAAIIAGALAFMVGALWYTVLFGKLWQREVGISDEQIKAAGSGTPQMITGFVVEILVSLLIFFILSHTDLNIFCAGFTIAIISIFSALKNYFFEMKSFKLIAINESYKLICIMIMTLAAYYFG</sequence>
<feature type="transmembrane region" description="Helical" evidence="1">
    <location>
        <begin position="50"/>
        <end position="67"/>
    </location>
</feature>
<keyword evidence="1" id="KW-0812">Transmembrane</keyword>
<protein>
    <submittedName>
        <fullName evidence="2">DUF1761 domain-containing protein</fullName>
    </submittedName>
</protein>
<name>A0A327ZMQ1_9STAP</name>
<evidence type="ECO:0000313" key="3">
    <source>
        <dbReference type="Proteomes" id="UP000249808"/>
    </source>
</evidence>
<comment type="caution">
    <text evidence="2">The sequence shown here is derived from an EMBL/GenBank/DDBJ whole genome shotgun (WGS) entry which is preliminary data.</text>
</comment>
<feature type="transmembrane region" description="Helical" evidence="1">
    <location>
        <begin position="73"/>
        <end position="91"/>
    </location>
</feature>
<feature type="transmembrane region" description="Helical" evidence="1">
    <location>
        <begin position="103"/>
        <end position="125"/>
    </location>
</feature>
<accession>A0A327ZMQ1</accession>
<dbReference type="EMBL" id="PZJH01000010">
    <property type="protein sequence ID" value="RAK43697.1"/>
    <property type="molecule type" value="Genomic_DNA"/>
</dbReference>
<organism evidence="2 3">
    <name type="scientific">Macrococcus epidermidis</name>
    <dbReference type="NCBI Taxonomy" id="1902580"/>
    <lineage>
        <taxon>Bacteria</taxon>
        <taxon>Bacillati</taxon>
        <taxon>Bacillota</taxon>
        <taxon>Bacilli</taxon>
        <taxon>Bacillales</taxon>
        <taxon>Staphylococcaceae</taxon>
        <taxon>Macrococcus</taxon>
    </lineage>
</organism>
<reference evidence="2 3" key="1">
    <citation type="journal article" date="2018" name="Front. Microbiol.">
        <title>Description and Comparative Genomics of Macrococcus caseolyticus subsp. hominis subsp. nov., Macrococcus goetzii sp. nov., Macrococcus epidermidis sp. nov., and Macrococcus bohemicus sp. nov., Novel Macrococci From Human Clinical Material With Virulence Potential and Suspected Uptake of Foreign DNA by Natural Transformation.</title>
        <authorList>
            <person name="Maslanova I."/>
            <person name="Wertheimer Z."/>
            <person name="Sedlacek I."/>
            <person name="Svec P."/>
            <person name="Indrakova A."/>
            <person name="Kovarovic V."/>
            <person name="Schumann P."/>
            <person name="Sproer C."/>
            <person name="Kralova S."/>
            <person name="Sedo O."/>
            <person name="Kristofova L."/>
            <person name="Vrbovska V."/>
            <person name="Fuzik T."/>
            <person name="Petras P."/>
            <person name="Zdrahal Z."/>
            <person name="Ruzickova V."/>
            <person name="Doskar J."/>
            <person name="Pantucek R."/>
        </authorList>
    </citation>
    <scope>NUCLEOTIDE SEQUENCE [LARGE SCALE GENOMIC DNA]</scope>
    <source>
        <strain evidence="2 3">01/688</strain>
    </source>
</reference>
<dbReference type="Pfam" id="PF08570">
    <property type="entry name" value="DUF1761"/>
    <property type="match status" value="1"/>
</dbReference>
<dbReference type="RefSeq" id="WP_111717327.1">
    <property type="nucleotide sequence ID" value="NZ_CP073819.1"/>
</dbReference>
<proteinExistence type="predicted"/>